<dbReference type="PANTHER" id="PTHR11758">
    <property type="entry name" value="40S RIBOSOMAL PROTEIN S15A"/>
    <property type="match status" value="1"/>
</dbReference>
<organism evidence="7">
    <name type="scientific">candidate division CPR3 bacterium</name>
    <dbReference type="NCBI Taxonomy" id="2268181"/>
    <lineage>
        <taxon>Bacteria</taxon>
        <taxon>Bacteria division CPR3</taxon>
    </lineage>
</organism>
<protein>
    <recommendedName>
        <fullName evidence="4 5">Small ribosomal subunit protein uS8</fullName>
    </recommendedName>
</protein>
<dbReference type="SUPFAM" id="SSF56047">
    <property type="entry name" value="Ribosomal protein S8"/>
    <property type="match status" value="1"/>
</dbReference>
<evidence type="ECO:0000256" key="5">
    <source>
        <dbReference type="HAMAP-Rule" id="MF_01302"/>
    </source>
</evidence>
<keyword evidence="5" id="KW-0699">rRNA-binding</keyword>
<evidence type="ECO:0000256" key="6">
    <source>
        <dbReference type="RuleBase" id="RU003660"/>
    </source>
</evidence>
<dbReference type="NCBIfam" id="NF001109">
    <property type="entry name" value="PRK00136.1"/>
    <property type="match status" value="1"/>
</dbReference>
<dbReference type="GO" id="GO:0006412">
    <property type="term" value="P:translation"/>
    <property type="evidence" value="ECO:0007669"/>
    <property type="project" value="UniProtKB-UniRule"/>
</dbReference>
<keyword evidence="5" id="KW-0694">RNA-binding</keyword>
<dbReference type="EMBL" id="DTGG01000075">
    <property type="protein sequence ID" value="HFZ08949.1"/>
    <property type="molecule type" value="Genomic_DNA"/>
</dbReference>
<dbReference type="HAMAP" id="MF_01302_B">
    <property type="entry name" value="Ribosomal_uS8_B"/>
    <property type="match status" value="1"/>
</dbReference>
<dbReference type="FunFam" id="3.30.1490.10:FF:000001">
    <property type="entry name" value="30S ribosomal protein S8"/>
    <property type="match status" value="1"/>
</dbReference>
<dbReference type="Gene3D" id="3.30.1490.10">
    <property type="match status" value="1"/>
</dbReference>
<dbReference type="GO" id="GO:0005737">
    <property type="term" value="C:cytoplasm"/>
    <property type="evidence" value="ECO:0007669"/>
    <property type="project" value="UniProtKB-ARBA"/>
</dbReference>
<dbReference type="GO" id="GO:1990904">
    <property type="term" value="C:ribonucleoprotein complex"/>
    <property type="evidence" value="ECO:0007669"/>
    <property type="project" value="UniProtKB-KW"/>
</dbReference>
<dbReference type="InterPro" id="IPR000630">
    <property type="entry name" value="Ribosomal_uS8"/>
</dbReference>
<comment type="function">
    <text evidence="5">One of the primary rRNA binding proteins, it binds directly to 16S rRNA central domain where it helps coordinate assembly of the platform of the 30S subunit.</text>
</comment>
<dbReference type="GO" id="GO:0005840">
    <property type="term" value="C:ribosome"/>
    <property type="evidence" value="ECO:0007669"/>
    <property type="project" value="UniProtKB-KW"/>
</dbReference>
<dbReference type="Gene3D" id="3.30.1370.30">
    <property type="match status" value="1"/>
</dbReference>
<name>A0A7V3JA19_UNCC3</name>
<dbReference type="Pfam" id="PF00410">
    <property type="entry name" value="Ribosomal_S8"/>
    <property type="match status" value="1"/>
</dbReference>
<gene>
    <name evidence="5" type="primary">rpsH</name>
    <name evidence="7" type="ORF">ENV41_02310</name>
</gene>
<reference evidence="7" key="1">
    <citation type="journal article" date="2020" name="mSystems">
        <title>Genome- and Community-Level Interaction Insights into Carbon Utilization and Element Cycling Functions of Hydrothermarchaeota in Hydrothermal Sediment.</title>
        <authorList>
            <person name="Zhou Z."/>
            <person name="Liu Y."/>
            <person name="Xu W."/>
            <person name="Pan J."/>
            <person name="Luo Z.H."/>
            <person name="Li M."/>
        </authorList>
    </citation>
    <scope>NUCLEOTIDE SEQUENCE [LARGE SCALE GENOMIC DNA]</scope>
    <source>
        <strain evidence="7">SpSt-757</strain>
    </source>
</reference>
<dbReference type="GO" id="GO:0019843">
    <property type="term" value="F:rRNA binding"/>
    <property type="evidence" value="ECO:0007669"/>
    <property type="project" value="UniProtKB-UniRule"/>
</dbReference>
<dbReference type="InterPro" id="IPR035987">
    <property type="entry name" value="Ribosomal_uS8_sf"/>
</dbReference>
<dbReference type="GO" id="GO:0003735">
    <property type="term" value="F:structural constituent of ribosome"/>
    <property type="evidence" value="ECO:0007669"/>
    <property type="project" value="InterPro"/>
</dbReference>
<dbReference type="PROSITE" id="PS00053">
    <property type="entry name" value="RIBOSOMAL_S8"/>
    <property type="match status" value="1"/>
</dbReference>
<sequence length="130" mass="14231">MKGVVVDTISNMLISIKNAQAVGKETVEIPYSKLKLEIAKILKKEGFIDDYKIISPFKFAIKLKYKGKEPCIGGLQRLSKPGRRLYAKNKEIPSVLGGLGVVILSTPKGVMTGKEAKKKGLGGELICKIW</sequence>
<evidence type="ECO:0000256" key="2">
    <source>
        <dbReference type="ARBA" id="ARBA00022980"/>
    </source>
</evidence>
<proteinExistence type="inferred from homology"/>
<evidence type="ECO:0000256" key="4">
    <source>
        <dbReference type="ARBA" id="ARBA00035258"/>
    </source>
</evidence>
<evidence type="ECO:0000256" key="3">
    <source>
        <dbReference type="ARBA" id="ARBA00023274"/>
    </source>
</evidence>
<evidence type="ECO:0000256" key="1">
    <source>
        <dbReference type="ARBA" id="ARBA00006471"/>
    </source>
</evidence>
<comment type="similarity">
    <text evidence="1 5 6">Belongs to the universal ribosomal protein uS8 family.</text>
</comment>
<dbReference type="InterPro" id="IPR047863">
    <property type="entry name" value="Ribosomal_uS8_CS"/>
</dbReference>
<comment type="subunit">
    <text evidence="5">Part of the 30S ribosomal subunit. Contacts proteins S5 and S12.</text>
</comment>
<dbReference type="AlphaFoldDB" id="A0A7V3JA19"/>
<accession>A0A7V3JA19</accession>
<keyword evidence="3 5" id="KW-0687">Ribonucleoprotein</keyword>
<evidence type="ECO:0000313" key="7">
    <source>
        <dbReference type="EMBL" id="HFZ08949.1"/>
    </source>
</evidence>
<comment type="caution">
    <text evidence="7">The sequence shown here is derived from an EMBL/GenBank/DDBJ whole genome shotgun (WGS) entry which is preliminary data.</text>
</comment>
<keyword evidence="2 5" id="KW-0689">Ribosomal protein</keyword>